<feature type="compositionally biased region" description="Polar residues" evidence="1">
    <location>
        <begin position="1"/>
        <end position="18"/>
    </location>
</feature>
<feature type="region of interest" description="Disordered" evidence="1">
    <location>
        <begin position="1"/>
        <end position="73"/>
    </location>
</feature>
<dbReference type="AlphaFoldDB" id="A0A6A5WSF6"/>
<sequence length="288" mass="31167">MSASPHLSKSPQIQTLSRSPIIPQYEDPPDPRYSRPSPSNQHLDVDPPLFPPEDDEIPYPEPSSEQTLLPPPNFNPFFTIIEDGTTSEHHHPYVHYVFADDDPVIVTAAAMRSLGLDDTHYLPQNTAEGGPHSDPQREGDLGDADGDGDGEGEGEGEPQVESPLPPPIPGVKERYMIIDIAADGHTIVDAQSLASDWQITNARVRVAPSFNDESPEPGYMLRIQGVEVPRKNKGKSKGHPGENKLKEARDKAGGDIFGALDGLVKGVEGGLEVAGRIVGGREAIYSMH</sequence>
<organism evidence="2 3">
    <name type="scientific">Amniculicola lignicola CBS 123094</name>
    <dbReference type="NCBI Taxonomy" id="1392246"/>
    <lineage>
        <taxon>Eukaryota</taxon>
        <taxon>Fungi</taxon>
        <taxon>Dikarya</taxon>
        <taxon>Ascomycota</taxon>
        <taxon>Pezizomycotina</taxon>
        <taxon>Dothideomycetes</taxon>
        <taxon>Pleosporomycetidae</taxon>
        <taxon>Pleosporales</taxon>
        <taxon>Amniculicolaceae</taxon>
        <taxon>Amniculicola</taxon>
    </lineage>
</organism>
<gene>
    <name evidence="2" type="ORF">P154DRAFT_552336</name>
</gene>
<name>A0A6A5WSF6_9PLEO</name>
<evidence type="ECO:0000256" key="1">
    <source>
        <dbReference type="SAM" id="MobiDB-lite"/>
    </source>
</evidence>
<feature type="region of interest" description="Disordered" evidence="1">
    <location>
        <begin position="120"/>
        <end position="169"/>
    </location>
</feature>
<keyword evidence="3" id="KW-1185">Reference proteome</keyword>
<reference evidence="2" key="1">
    <citation type="journal article" date="2020" name="Stud. Mycol.">
        <title>101 Dothideomycetes genomes: a test case for predicting lifestyles and emergence of pathogens.</title>
        <authorList>
            <person name="Haridas S."/>
            <person name="Albert R."/>
            <person name="Binder M."/>
            <person name="Bloem J."/>
            <person name="Labutti K."/>
            <person name="Salamov A."/>
            <person name="Andreopoulos B."/>
            <person name="Baker S."/>
            <person name="Barry K."/>
            <person name="Bills G."/>
            <person name="Bluhm B."/>
            <person name="Cannon C."/>
            <person name="Castanera R."/>
            <person name="Culley D."/>
            <person name="Daum C."/>
            <person name="Ezra D."/>
            <person name="Gonzalez J."/>
            <person name="Henrissat B."/>
            <person name="Kuo A."/>
            <person name="Liang C."/>
            <person name="Lipzen A."/>
            <person name="Lutzoni F."/>
            <person name="Magnuson J."/>
            <person name="Mondo S."/>
            <person name="Nolan M."/>
            <person name="Ohm R."/>
            <person name="Pangilinan J."/>
            <person name="Park H.-J."/>
            <person name="Ramirez L."/>
            <person name="Alfaro M."/>
            <person name="Sun H."/>
            <person name="Tritt A."/>
            <person name="Yoshinaga Y."/>
            <person name="Zwiers L.-H."/>
            <person name="Turgeon B."/>
            <person name="Goodwin S."/>
            <person name="Spatafora J."/>
            <person name="Crous P."/>
            <person name="Grigoriev I."/>
        </authorList>
    </citation>
    <scope>NUCLEOTIDE SEQUENCE</scope>
    <source>
        <strain evidence="2">CBS 123094</strain>
    </source>
</reference>
<dbReference type="EMBL" id="ML977570">
    <property type="protein sequence ID" value="KAF2003894.1"/>
    <property type="molecule type" value="Genomic_DNA"/>
</dbReference>
<dbReference type="OrthoDB" id="1681166at2759"/>
<accession>A0A6A5WSF6</accession>
<dbReference type="Proteomes" id="UP000799779">
    <property type="component" value="Unassembled WGS sequence"/>
</dbReference>
<feature type="compositionally biased region" description="Acidic residues" evidence="1">
    <location>
        <begin position="141"/>
        <end position="158"/>
    </location>
</feature>
<evidence type="ECO:0000313" key="3">
    <source>
        <dbReference type="Proteomes" id="UP000799779"/>
    </source>
</evidence>
<protein>
    <submittedName>
        <fullName evidence="2">Uncharacterized protein</fullName>
    </submittedName>
</protein>
<proteinExistence type="predicted"/>
<evidence type="ECO:0000313" key="2">
    <source>
        <dbReference type="EMBL" id="KAF2003894.1"/>
    </source>
</evidence>